<dbReference type="AlphaFoldDB" id="A0A7K1GLU3"/>
<comment type="subcellular location">
    <subcellularLocation>
        <location evidence="1">Cell membrane</location>
        <topology evidence="1">Multi-pass membrane protein</topology>
    </subcellularLocation>
</comment>
<feature type="transmembrane region" description="Helical" evidence="6">
    <location>
        <begin position="334"/>
        <end position="353"/>
    </location>
</feature>
<dbReference type="GO" id="GO:0140359">
    <property type="term" value="F:ABC-type transporter activity"/>
    <property type="evidence" value="ECO:0007669"/>
    <property type="project" value="InterPro"/>
</dbReference>
<evidence type="ECO:0000256" key="2">
    <source>
        <dbReference type="ARBA" id="ARBA00022475"/>
    </source>
</evidence>
<keyword evidence="9" id="KW-1185">Reference proteome</keyword>
<keyword evidence="4 6" id="KW-1133">Transmembrane helix</keyword>
<dbReference type="GO" id="GO:0005886">
    <property type="term" value="C:plasma membrane"/>
    <property type="evidence" value="ECO:0007669"/>
    <property type="project" value="UniProtKB-SubCell"/>
</dbReference>
<keyword evidence="3 6" id="KW-0812">Transmembrane</keyword>
<evidence type="ECO:0000256" key="6">
    <source>
        <dbReference type="SAM" id="Phobius"/>
    </source>
</evidence>
<feature type="transmembrane region" description="Helical" evidence="6">
    <location>
        <begin position="161"/>
        <end position="184"/>
    </location>
</feature>
<evidence type="ECO:0000313" key="8">
    <source>
        <dbReference type="EMBL" id="MTH29796.1"/>
    </source>
</evidence>
<organism evidence="8 9">
    <name type="scientific">Myroides pelagicus</name>
    <dbReference type="NCBI Taxonomy" id="270914"/>
    <lineage>
        <taxon>Bacteria</taxon>
        <taxon>Pseudomonadati</taxon>
        <taxon>Bacteroidota</taxon>
        <taxon>Flavobacteriia</taxon>
        <taxon>Flavobacteriales</taxon>
        <taxon>Flavobacteriaceae</taxon>
        <taxon>Myroides</taxon>
    </lineage>
</organism>
<protein>
    <submittedName>
        <fullName evidence="8">ABC transporter permease</fullName>
    </submittedName>
</protein>
<dbReference type="InterPro" id="IPR051449">
    <property type="entry name" value="ABC-2_transporter_component"/>
</dbReference>
<dbReference type="PANTHER" id="PTHR30294">
    <property type="entry name" value="MEMBRANE COMPONENT OF ABC TRANSPORTER YHHJ-RELATED"/>
    <property type="match status" value="1"/>
</dbReference>
<evidence type="ECO:0000313" key="9">
    <source>
        <dbReference type="Proteomes" id="UP000488936"/>
    </source>
</evidence>
<sequence length="363" mass="40658">MLGVPVFLFFMYSNLLSEGVARNLPITLLDLDKSSLSRQFARMVDANATMEIAYEVADEWEGQQTIRTNKSYALIIIPRDFQKHAQKGLAPNITCYYNGQYLLPAGLIQRDFQLVAGSFSAGAKIEVLKKSGNMPEQAMGNVMAIGNENHTLFNPYLNYGAYLNLGFLPMAFQIIVMIVTIYALGNTLKYNKGRELLKQTDNNIVAIVFGKILPYTIVFFIVGYFMNSIIFYKVEAPLNASFFMVNMITLSFIVVCQAIAIFITSIVTSLRTAMTIGGGYTALAFSFAGYTFPPEGMSGFVQGLNYIFPFHSYLRFVINYAVRGISFNAMQSAYMLVFVIFLLLGLLSIPLYYRRLKKGGYNV</sequence>
<feature type="domain" description="ABC-2 type transporter transmembrane" evidence="7">
    <location>
        <begin position="1"/>
        <end position="344"/>
    </location>
</feature>
<evidence type="ECO:0000256" key="4">
    <source>
        <dbReference type="ARBA" id="ARBA00022989"/>
    </source>
</evidence>
<dbReference type="OrthoDB" id="9811522at2"/>
<feature type="transmembrane region" description="Helical" evidence="6">
    <location>
        <begin position="270"/>
        <end position="292"/>
    </location>
</feature>
<feature type="transmembrane region" description="Helical" evidence="6">
    <location>
        <begin position="238"/>
        <end position="263"/>
    </location>
</feature>
<evidence type="ECO:0000256" key="3">
    <source>
        <dbReference type="ARBA" id="ARBA00022692"/>
    </source>
</evidence>
<dbReference type="Proteomes" id="UP000488936">
    <property type="component" value="Unassembled WGS sequence"/>
</dbReference>
<dbReference type="RefSeq" id="WP_155035792.1">
    <property type="nucleotide sequence ID" value="NZ_JBHTIG010000057.1"/>
</dbReference>
<comment type="caution">
    <text evidence="8">The sequence shown here is derived from an EMBL/GenBank/DDBJ whole genome shotgun (WGS) entry which is preliminary data.</text>
</comment>
<keyword evidence="2" id="KW-1003">Cell membrane</keyword>
<gene>
    <name evidence="8" type="ORF">GJV77_07675</name>
</gene>
<dbReference type="EMBL" id="WMJY01000014">
    <property type="protein sequence ID" value="MTH29796.1"/>
    <property type="molecule type" value="Genomic_DNA"/>
</dbReference>
<dbReference type="InterPro" id="IPR013525">
    <property type="entry name" value="ABC2_TM"/>
</dbReference>
<dbReference type="PANTHER" id="PTHR30294:SF47">
    <property type="entry name" value="INNER MEMBRANE TRANSPORT PERMEASE YHHJ"/>
    <property type="match status" value="1"/>
</dbReference>
<dbReference type="Pfam" id="PF12698">
    <property type="entry name" value="ABC2_membrane_3"/>
    <property type="match status" value="1"/>
</dbReference>
<accession>A0A7K1GLU3</accession>
<name>A0A7K1GLU3_9FLAO</name>
<feature type="transmembrane region" description="Helical" evidence="6">
    <location>
        <begin position="204"/>
        <end position="226"/>
    </location>
</feature>
<dbReference type="Gene3D" id="3.40.1710.10">
    <property type="entry name" value="abc type-2 transporter like domain"/>
    <property type="match status" value="1"/>
</dbReference>
<keyword evidence="5 6" id="KW-0472">Membrane</keyword>
<proteinExistence type="predicted"/>
<evidence type="ECO:0000256" key="1">
    <source>
        <dbReference type="ARBA" id="ARBA00004651"/>
    </source>
</evidence>
<reference evidence="8 9" key="1">
    <citation type="journal article" date="2006" name="Int. J. Syst. Evol. Microbiol.">
        <title>Myroides pelagicus sp. nov., isolated from seawater in Thailand.</title>
        <authorList>
            <person name="Yoon J."/>
            <person name="Maneerat S."/>
            <person name="Kawai F."/>
            <person name="Yokota A."/>
        </authorList>
    </citation>
    <scope>NUCLEOTIDE SEQUENCE [LARGE SCALE GENOMIC DNA]</scope>
    <source>
        <strain evidence="8 9">SM1T</strain>
    </source>
</reference>
<evidence type="ECO:0000256" key="5">
    <source>
        <dbReference type="ARBA" id="ARBA00023136"/>
    </source>
</evidence>
<evidence type="ECO:0000259" key="7">
    <source>
        <dbReference type="Pfam" id="PF12698"/>
    </source>
</evidence>